<keyword evidence="3" id="KW-1185">Reference proteome</keyword>
<dbReference type="GO" id="GO:0004222">
    <property type="term" value="F:metalloendopeptidase activity"/>
    <property type="evidence" value="ECO:0007669"/>
    <property type="project" value="TreeGrafter"/>
</dbReference>
<reference evidence="2 3" key="1">
    <citation type="submission" date="2014-12" db="EMBL/GenBank/DDBJ databases">
        <title>Draft genome sequences of 29 type strains of Enterococci.</title>
        <authorList>
            <person name="Zhong Z."/>
            <person name="Sun Z."/>
            <person name="Liu W."/>
            <person name="Zhang W."/>
            <person name="Zhang H."/>
        </authorList>
    </citation>
    <scope>NUCLEOTIDE SEQUENCE [LARGE SCALE GENOMIC DNA]</scope>
    <source>
        <strain evidence="2 3">DSM 22802</strain>
    </source>
</reference>
<dbReference type="InterPro" id="IPR050570">
    <property type="entry name" value="Cell_wall_metabolism_enzyme"/>
</dbReference>
<proteinExistence type="predicted"/>
<organism evidence="2 3">
    <name type="scientific">Enterococcus devriesei</name>
    <dbReference type="NCBI Taxonomy" id="319970"/>
    <lineage>
        <taxon>Bacteria</taxon>
        <taxon>Bacillati</taxon>
        <taxon>Bacillota</taxon>
        <taxon>Bacilli</taxon>
        <taxon>Lactobacillales</taxon>
        <taxon>Enterococcaceae</taxon>
        <taxon>Enterococcus</taxon>
    </lineage>
</organism>
<evidence type="ECO:0000313" key="2">
    <source>
        <dbReference type="EMBL" id="OJG36022.1"/>
    </source>
</evidence>
<gene>
    <name evidence="2" type="ORF">RV00_GL002166</name>
</gene>
<dbReference type="InterPro" id="IPR016047">
    <property type="entry name" value="M23ase_b-sheet_dom"/>
</dbReference>
<dbReference type="AlphaFoldDB" id="A0A1L8SVX2"/>
<feature type="domain" description="M23ase beta-sheet core" evidence="1">
    <location>
        <begin position="126"/>
        <end position="185"/>
    </location>
</feature>
<evidence type="ECO:0000259" key="1">
    <source>
        <dbReference type="Pfam" id="PF01551"/>
    </source>
</evidence>
<evidence type="ECO:0000313" key="3">
    <source>
        <dbReference type="Proteomes" id="UP000183700"/>
    </source>
</evidence>
<dbReference type="Pfam" id="PF01551">
    <property type="entry name" value="Peptidase_M23"/>
    <property type="match status" value="1"/>
</dbReference>
<dbReference type="Gene3D" id="2.70.70.10">
    <property type="entry name" value="Glucose Permease (Domain IIA)"/>
    <property type="match status" value="1"/>
</dbReference>
<protein>
    <recommendedName>
        <fullName evidence="1">M23ase beta-sheet core domain-containing protein</fullName>
    </recommendedName>
</protein>
<dbReference type="PANTHER" id="PTHR21666">
    <property type="entry name" value="PEPTIDASE-RELATED"/>
    <property type="match status" value="1"/>
</dbReference>
<sequence length="231" mass="25931">MNEKNLTIVAPLQGEWFVETSPKDRVPSHGTNRFGLRYAFDFIQIAPANQKQVTHDKKRLDYYLGGVALNHFYCFGQPVYAPFSGKVVQVKNNTADGTSASWFQGQKTLIRNSLFFDPQRDGFEKIAGNYVILQHSDRLLAAVCHLQKDSIAVKVGQLVTAGAFLGKVGHSGNSTEPHLHFQLMDSDIIESAQGLPFVFEAYERFENHSWIPVTKELPAKGDLVRFKTETN</sequence>
<dbReference type="EMBL" id="JXKM01000004">
    <property type="protein sequence ID" value="OJG36022.1"/>
    <property type="molecule type" value="Genomic_DNA"/>
</dbReference>
<name>A0A1L8SVX2_9ENTE</name>
<dbReference type="RefSeq" id="WP_071861980.1">
    <property type="nucleotide sequence ID" value="NZ_CAURXW010000002.1"/>
</dbReference>
<dbReference type="InterPro" id="IPR011055">
    <property type="entry name" value="Dup_hybrid_motif"/>
</dbReference>
<dbReference type="CDD" id="cd12797">
    <property type="entry name" value="M23_peptidase"/>
    <property type="match status" value="1"/>
</dbReference>
<dbReference type="PANTHER" id="PTHR21666:SF270">
    <property type="entry name" value="MUREIN HYDROLASE ACTIVATOR ENVC"/>
    <property type="match status" value="1"/>
</dbReference>
<dbReference type="Proteomes" id="UP000183700">
    <property type="component" value="Unassembled WGS sequence"/>
</dbReference>
<dbReference type="SUPFAM" id="SSF51261">
    <property type="entry name" value="Duplicated hybrid motif"/>
    <property type="match status" value="1"/>
</dbReference>
<dbReference type="STRING" id="319970.RV00_GL002166"/>
<accession>A0A1L8SVX2</accession>
<dbReference type="OrthoDB" id="9809488at2"/>
<comment type="caution">
    <text evidence="2">The sequence shown here is derived from an EMBL/GenBank/DDBJ whole genome shotgun (WGS) entry which is preliminary data.</text>
</comment>